<reference evidence="2 14" key="7">
    <citation type="submission" date="2019-09" db="EMBL/GenBank/DDBJ databases">
        <authorList>
            <consortium name="NARMS: The National Antimicrobial Resistance Monitoring System"/>
        </authorList>
    </citation>
    <scope>NUCLEOTIDE SEQUENCE [LARGE SCALE GENOMIC DNA]</scope>
    <source>
        <strain evidence="2 14">FSIS11923834</strain>
    </source>
</reference>
<gene>
    <name evidence="4" type="ORF">BMT50_05495</name>
    <name evidence="6" type="ORF">C9194_25715</name>
    <name evidence="5" type="ORF">DU321_24030</name>
    <name evidence="3" type="ORF">E4K51_26100</name>
    <name evidence="2" type="ORF">F7N46_26905</name>
    <name evidence="1" type="ORF">FJQ40_28315</name>
    <name evidence="7" type="ORF">FV293_24185</name>
</gene>
<evidence type="ECO:0000313" key="7">
    <source>
        <dbReference type="EMBL" id="TXQ29523.1"/>
    </source>
</evidence>
<sequence length="86" mass="9923">MLSKTHSTNNISADIILTRTPHITEFSSDSITAQIKKNGINIQTGRMVSQKHLIITHDQEGKHLTTWYQQISLRVHSYKKHTEEVR</sequence>
<evidence type="ECO:0000313" key="1">
    <source>
        <dbReference type="EMBL" id="EFB1701151.1"/>
    </source>
</evidence>
<dbReference type="Proteomes" id="UP000186595">
    <property type="component" value="Unassembled WGS sequence"/>
</dbReference>
<evidence type="ECO:0000313" key="5">
    <source>
        <dbReference type="EMBL" id="RRL39673.1"/>
    </source>
</evidence>
<evidence type="ECO:0000313" key="14">
    <source>
        <dbReference type="Proteomes" id="UP000533482"/>
    </source>
</evidence>
<dbReference type="EMBL" id="RROO01000129">
    <property type="protein sequence ID" value="TJF58437.1"/>
    <property type="molecule type" value="Genomic_DNA"/>
</dbReference>
<evidence type="ECO:0000313" key="13">
    <source>
        <dbReference type="Proteomes" id="UP000533284"/>
    </source>
</evidence>
<accession>A0A0A1AE61</accession>
<dbReference type="Proteomes" id="UP000533482">
    <property type="component" value="Unassembled WGS sequence"/>
</dbReference>
<evidence type="ECO:0000313" key="4">
    <source>
        <dbReference type="EMBL" id="OKB72270.1"/>
    </source>
</evidence>
<comment type="caution">
    <text evidence="1">The sequence shown here is derived from an EMBL/GenBank/DDBJ whole genome shotgun (WGS) entry which is preliminary data.</text>
</comment>
<organism evidence="1 13">
    <name type="scientific">Escherichia coli</name>
    <dbReference type="NCBI Taxonomy" id="562"/>
    <lineage>
        <taxon>Bacteria</taxon>
        <taxon>Pseudomonadati</taxon>
        <taxon>Pseudomonadota</taxon>
        <taxon>Gammaproteobacteria</taxon>
        <taxon>Enterobacterales</taxon>
        <taxon>Enterobacteriaceae</taxon>
        <taxon>Escherichia</taxon>
    </lineage>
</organism>
<evidence type="ECO:0000313" key="10">
    <source>
        <dbReference type="Proteomes" id="UP000305093"/>
    </source>
</evidence>
<dbReference type="EMBL" id="SQQU01000095">
    <property type="protein sequence ID" value="MQS33501.1"/>
    <property type="molecule type" value="Genomic_DNA"/>
</dbReference>
<dbReference type="EMBL" id="AASOHJ010000135">
    <property type="protein sequence ID" value="EFE8676635.1"/>
    <property type="molecule type" value="Genomic_DNA"/>
</dbReference>
<dbReference type="AlphaFoldDB" id="A0A0A1AE61"/>
<evidence type="ECO:0000313" key="11">
    <source>
        <dbReference type="Proteomes" id="UP000321295"/>
    </source>
</evidence>
<evidence type="ECO:0000313" key="6">
    <source>
        <dbReference type="EMBL" id="TJF58437.1"/>
    </source>
</evidence>
<evidence type="ECO:0000313" key="8">
    <source>
        <dbReference type="Proteomes" id="UP000186595"/>
    </source>
</evidence>
<reference evidence="4 8" key="1">
    <citation type="submission" date="2016-11" db="EMBL/GenBank/DDBJ databases">
        <title>Draft genome sequences of five Shigatoxin-producing Escherichia coli isolates harboring the new recently described Subtilase cytotoxin allelic variant subAB2-3.</title>
        <authorList>
            <person name="Tasara T."/>
            <person name="Fierz L."/>
            <person name="Klumpp J."/>
            <person name="Schmidt H."/>
            <person name="Stephan R."/>
        </authorList>
    </citation>
    <scope>NUCLEOTIDE SEQUENCE [LARGE SCALE GENOMIC DNA]</scope>
    <source>
        <strain evidence="4 8">453</strain>
    </source>
</reference>
<reference evidence="7 11" key="6">
    <citation type="submission" date="2019-08" db="EMBL/GenBank/DDBJ databases">
        <title>Whole genome analysis of cultivated E. coli strains isolated from CD patients and healthy donors.</title>
        <authorList>
            <person name="Siniagina M.N."/>
            <person name="Markelova M.I."/>
            <person name="Laikov A.V."/>
            <person name="Boulygina E.A."/>
            <person name="Khusnutdinova D.R."/>
            <person name="Kharchenko A."/>
            <person name="Grigoryeva T.V."/>
        </authorList>
    </citation>
    <scope>NUCLEOTIDE SEQUENCE [LARGE SCALE GENOMIC DNA]</scope>
    <source>
        <strain evidence="7 11">1_45_11</strain>
    </source>
</reference>
<reference evidence="6 10" key="3">
    <citation type="submission" date="2018-12" db="EMBL/GenBank/DDBJ databases">
        <title>Food and Water Safety Consortium.</title>
        <authorList>
            <person name="Tyson S."/>
            <person name="Peterson C.-L."/>
            <person name="Olson A."/>
            <person name="Tyler S."/>
            <person name="Cabral J."/>
            <person name="Lynch T."/>
            <person name="Knox N."/>
            <person name="Van Domselaar G."/>
            <person name="Graham M."/>
        </authorList>
    </citation>
    <scope>NUCLEOTIDE SEQUENCE [LARGE SCALE GENOMIC DNA]</scope>
    <source>
        <strain evidence="6 10">FWSEC0419</strain>
    </source>
</reference>
<dbReference type="EMBL" id="VRXD01000050">
    <property type="protein sequence ID" value="TXQ29523.1"/>
    <property type="molecule type" value="Genomic_DNA"/>
</dbReference>
<evidence type="ECO:0000313" key="9">
    <source>
        <dbReference type="Proteomes" id="UP000272662"/>
    </source>
</evidence>
<evidence type="ECO:0000313" key="2">
    <source>
        <dbReference type="EMBL" id="EFE8676635.1"/>
    </source>
</evidence>
<name>A0A0A1AE61_ECOLX</name>
<dbReference type="Proteomes" id="UP000321295">
    <property type="component" value="Unassembled WGS sequence"/>
</dbReference>
<dbReference type="EMBL" id="AASDBN010000184">
    <property type="protein sequence ID" value="EFB1701151.1"/>
    <property type="molecule type" value="Genomic_DNA"/>
</dbReference>
<reference evidence="1 13" key="5">
    <citation type="submission" date="2019-06" db="EMBL/GenBank/DDBJ databases">
        <authorList>
            <consortium name="GenomeTrakr network: Whole genome sequencing for foodborne pathogen traceback"/>
        </authorList>
    </citation>
    <scope>NUCLEOTIDE SEQUENCE [LARGE SCALE GENOMIC DNA]</scope>
    <source>
        <strain evidence="1 13">PSU-1847</strain>
    </source>
</reference>
<dbReference type="Proteomes" id="UP000305093">
    <property type="component" value="Unassembled WGS sequence"/>
</dbReference>
<proteinExistence type="predicted"/>
<reference evidence="3 12" key="4">
    <citation type="journal article" date="2019" name="Microorganisms">
        <title>Characteristics of Carbapenem-Resistant and Colistin-Resistant Escherichia coli Co-Producing NDM-1 and MCR-1 from Pig Farms in China.</title>
        <authorList>
            <person name="Peng Z."/>
            <person name="Li X."/>
            <person name="Hu Z."/>
            <person name="Li Z."/>
            <person name="Lv Y."/>
            <person name="Lei M."/>
            <person name="Wu B."/>
            <person name="Chen H."/>
            <person name="Wang X."/>
        </authorList>
    </citation>
    <scope>NUCLEOTIDE SEQUENCE [LARGE SCALE GENOMIC DNA]</scope>
    <source>
        <strain evidence="3 12">RXD010</strain>
    </source>
</reference>
<dbReference type="Proteomes" id="UP000272662">
    <property type="component" value="Unassembled WGS sequence"/>
</dbReference>
<evidence type="ECO:0000313" key="12">
    <source>
        <dbReference type="Proteomes" id="UP000460351"/>
    </source>
</evidence>
<protein>
    <submittedName>
        <fullName evidence="1">Uncharacterized protein</fullName>
    </submittedName>
</protein>
<reference evidence="5 9" key="2">
    <citation type="submission" date="2018-11" db="EMBL/GenBank/DDBJ databases">
        <title>E. coli isolates of the female bladder.</title>
        <authorList>
            <person name="Garretto A."/>
            <person name="Miller-Ensminger T."/>
            <person name="Wolfe A.J."/>
            <person name="Putonti C."/>
        </authorList>
    </citation>
    <scope>NUCLEOTIDE SEQUENCE [LARGE SCALE GENOMIC DNA]</scope>
    <source>
        <strain evidence="5 9">UMB1727</strain>
    </source>
</reference>
<dbReference type="EMBL" id="MPGR01000001">
    <property type="protein sequence ID" value="OKB72270.1"/>
    <property type="molecule type" value="Genomic_DNA"/>
</dbReference>
<dbReference type="EMBL" id="RRVG01000045">
    <property type="protein sequence ID" value="RRL39673.1"/>
    <property type="molecule type" value="Genomic_DNA"/>
</dbReference>
<dbReference type="Proteomes" id="UP000533284">
    <property type="component" value="Unassembled WGS sequence"/>
</dbReference>
<evidence type="ECO:0000313" key="3">
    <source>
        <dbReference type="EMBL" id="MQS33501.1"/>
    </source>
</evidence>
<dbReference type="Proteomes" id="UP000460351">
    <property type="component" value="Unassembled WGS sequence"/>
</dbReference>